<feature type="compositionally biased region" description="Basic and acidic residues" evidence="9">
    <location>
        <begin position="93"/>
        <end position="102"/>
    </location>
</feature>
<dbReference type="FunFam" id="1.10.510.10:FF:000021">
    <property type="entry name" value="Serine/threonine protein kinase"/>
    <property type="match status" value="1"/>
</dbReference>
<feature type="repeat" description="WD" evidence="7">
    <location>
        <begin position="1067"/>
        <end position="1108"/>
    </location>
</feature>
<dbReference type="PANTHER" id="PTHR19879">
    <property type="entry name" value="TRANSCRIPTION INITIATION FACTOR TFIID"/>
    <property type="match status" value="1"/>
</dbReference>
<gene>
    <name evidence="11" type="primary">prkC_1</name>
    <name evidence="11" type="ORF">ElP_01650</name>
</gene>
<dbReference type="Gene3D" id="3.30.200.20">
    <property type="entry name" value="Phosphorylase Kinase, domain 1"/>
    <property type="match status" value="1"/>
</dbReference>
<dbReference type="SUPFAM" id="SSF50978">
    <property type="entry name" value="WD40 repeat-like"/>
    <property type="match status" value="1"/>
</dbReference>
<dbReference type="PROSITE" id="PS00107">
    <property type="entry name" value="PROTEIN_KINASE_ATP"/>
    <property type="match status" value="1"/>
</dbReference>
<organism evidence="11 12">
    <name type="scientific">Tautonia plasticadhaerens</name>
    <dbReference type="NCBI Taxonomy" id="2527974"/>
    <lineage>
        <taxon>Bacteria</taxon>
        <taxon>Pseudomonadati</taxon>
        <taxon>Planctomycetota</taxon>
        <taxon>Planctomycetia</taxon>
        <taxon>Isosphaerales</taxon>
        <taxon>Isosphaeraceae</taxon>
        <taxon>Tautonia</taxon>
    </lineage>
</organism>
<dbReference type="InterPro" id="IPR011009">
    <property type="entry name" value="Kinase-like_dom_sf"/>
</dbReference>
<dbReference type="Pfam" id="PF00400">
    <property type="entry name" value="WD40"/>
    <property type="match status" value="5"/>
</dbReference>
<feature type="repeat" description="WD" evidence="7">
    <location>
        <begin position="1109"/>
        <end position="1141"/>
    </location>
</feature>
<dbReference type="InterPro" id="IPR011659">
    <property type="entry name" value="WD40"/>
</dbReference>
<dbReference type="GO" id="GO:0004674">
    <property type="term" value="F:protein serine/threonine kinase activity"/>
    <property type="evidence" value="ECO:0007669"/>
    <property type="project" value="UniProtKB-KW"/>
</dbReference>
<dbReference type="Pfam" id="PF07676">
    <property type="entry name" value="PD40"/>
    <property type="match status" value="1"/>
</dbReference>
<dbReference type="PANTHER" id="PTHR19879:SF9">
    <property type="entry name" value="TRANSCRIPTION INITIATION FACTOR TFIID SUBUNIT 5"/>
    <property type="match status" value="1"/>
</dbReference>
<dbReference type="Gene3D" id="1.10.510.10">
    <property type="entry name" value="Transferase(Phosphotransferase) domain 1"/>
    <property type="match status" value="1"/>
</dbReference>
<evidence type="ECO:0000256" key="7">
    <source>
        <dbReference type="PROSITE-ProRule" id="PRU00221"/>
    </source>
</evidence>
<keyword evidence="4 8" id="KW-0547">Nucleotide-binding</keyword>
<feature type="domain" description="Protein kinase" evidence="10">
    <location>
        <begin position="126"/>
        <end position="388"/>
    </location>
</feature>
<protein>
    <recommendedName>
        <fullName evidence="1">non-specific serine/threonine protein kinase</fullName>
        <ecNumber evidence="1">2.7.11.1</ecNumber>
    </recommendedName>
</protein>
<dbReference type="InterPro" id="IPR015943">
    <property type="entry name" value="WD40/YVTN_repeat-like_dom_sf"/>
</dbReference>
<keyword evidence="12" id="KW-1185">Reference proteome</keyword>
<dbReference type="PROSITE" id="PS50294">
    <property type="entry name" value="WD_REPEATS_REGION"/>
    <property type="match status" value="3"/>
</dbReference>
<dbReference type="Pfam" id="PF00069">
    <property type="entry name" value="Pkinase"/>
    <property type="match status" value="1"/>
</dbReference>
<name>A0A518GUS0_9BACT</name>
<dbReference type="KEGG" id="tpla:ElP_01650"/>
<feature type="binding site" evidence="8">
    <location>
        <position position="155"/>
    </location>
    <ligand>
        <name>ATP</name>
        <dbReference type="ChEBI" id="CHEBI:30616"/>
    </ligand>
</feature>
<dbReference type="CDD" id="cd00200">
    <property type="entry name" value="WD40"/>
    <property type="match status" value="1"/>
</dbReference>
<evidence type="ECO:0000313" key="12">
    <source>
        <dbReference type="Proteomes" id="UP000317835"/>
    </source>
</evidence>
<evidence type="ECO:0000256" key="5">
    <source>
        <dbReference type="ARBA" id="ARBA00022777"/>
    </source>
</evidence>
<sequence>MPLDPSRVQRVFLEVVELPDPEGYPDALDRACGADSELKGRVEALLRAHHRPDARLDRPIADEAVPGPGPLGSGSWYAGDETTARPSAPAPAEGRRSEPEFDLDRILGRPARREEAVRPAAVVDGYEVQGELGRGGMGVVYKARQVVLDRPCVLKMILGGVHARPEAAARFLVEAQSIARLHHPNIVQIYHVGEWDGLTFLELEYVEGGGLDRVLDGTPWEARRAAGLVEPLGRAVAEAHRREVVHRDIKPANILIAADGSPKLSDFGLAKALGVDSGLTATEAIMGSPSYMAPEQAEGKTRHSGPKADVYSLGAVLYELLTGRPPFKGATLLETLEQTRSVEPIPPSRLVPGVPRDLETIALKCLQKDPARRYESAGALADDLSRFLAGEPIVARRVSAAERAWRWCRRHPSPAALTAAVVLVAALGLIGVLWQWQEAVRARDLAATRATAEADARRQAEASLVELYAASGIAAGDQGDYGRAALWFANAARKAEADPDRRSSNAIRSRTWGDRAIRPLRAVVADGAWPGGLRFHPGGHFLLSKTVIGGSTRDAEHSLWDLDRERPIPFPGGPDSATAASWSPDGSRIAFAGEDEQGGVVLRPFPDGGPPTRIPFPGRIRLLEFGDGGRLLAIAGGNVARVWDVRAGAFASPALEHPEAVTTLAIHPEGRSLATGCLDQQARLFALPKEDGEPTWPPVRHLQAGSRGPWDRLFFAPPMFVDGGRGLITWGGEGDLTWRSTATGEVTRTLESPELSGRIAGVEASPDGRYVAAFGHMLPANVRVFELSSGEPVGPILEHENTISGVCFSPDGRTLLTGSTDNTARLWSVPDGTPLARPLDLHRAVQLVAFAPGGRAIATQDGDLIRLWGLPRQAAPKARLPLDNPASFVSISPDGTLAIPTGVSFEPDRGLRSVRAYRISTGRPAGPGFPAGGVVIDAAFSPDGRSVAVLGSGAGGPGEGPSASCWDWSTGRRRWRSGLPSEPRSLAYRPDGRRLAVLCGGGELLVFDPADGREVRRWQAHEPEPAHHWVNNGEARYSPDGRSILTWGMGNDLRAWEADSGRPRFAPISHEDKCHDVRFSPDGLLLATASYDGSVRVRDVETGATVAELPEHPDIVYSAAFSPDGRLLATACRDREVRVWDWEAGRLACPPFEHEKDAVEAVFSPDGRLVLSVGNDATARAWDWRSGKPLMPPLRLDGNPMSIVAAPDGRHAVVGGFLGALAVIDLSGLAPGDAVDPVALCHQAELLSGQRLHDGGGTVNLSADEWLERWRGSRGRTIEAMASP</sequence>
<reference evidence="11 12" key="1">
    <citation type="submission" date="2019-02" db="EMBL/GenBank/DDBJ databases">
        <title>Deep-cultivation of Planctomycetes and their phenomic and genomic characterization uncovers novel biology.</title>
        <authorList>
            <person name="Wiegand S."/>
            <person name="Jogler M."/>
            <person name="Boedeker C."/>
            <person name="Pinto D."/>
            <person name="Vollmers J."/>
            <person name="Rivas-Marin E."/>
            <person name="Kohn T."/>
            <person name="Peeters S.H."/>
            <person name="Heuer A."/>
            <person name="Rast P."/>
            <person name="Oberbeckmann S."/>
            <person name="Bunk B."/>
            <person name="Jeske O."/>
            <person name="Meyerdierks A."/>
            <person name="Storesund J.E."/>
            <person name="Kallscheuer N."/>
            <person name="Luecker S."/>
            <person name="Lage O.M."/>
            <person name="Pohl T."/>
            <person name="Merkel B.J."/>
            <person name="Hornburger P."/>
            <person name="Mueller R.-W."/>
            <person name="Bruemmer F."/>
            <person name="Labrenz M."/>
            <person name="Spormann A.M."/>
            <person name="Op den Camp H."/>
            <person name="Overmann J."/>
            <person name="Amann R."/>
            <person name="Jetten M.S.M."/>
            <person name="Mascher T."/>
            <person name="Medema M.H."/>
            <person name="Devos D.P."/>
            <person name="Kaster A.-K."/>
            <person name="Ovreas L."/>
            <person name="Rohde M."/>
            <person name="Galperin M.Y."/>
            <person name="Jogler C."/>
        </authorList>
    </citation>
    <scope>NUCLEOTIDE SEQUENCE [LARGE SCALE GENOMIC DNA]</scope>
    <source>
        <strain evidence="11 12">ElP</strain>
    </source>
</reference>
<feature type="repeat" description="WD" evidence="7">
    <location>
        <begin position="1151"/>
        <end position="1192"/>
    </location>
</feature>
<evidence type="ECO:0000256" key="6">
    <source>
        <dbReference type="ARBA" id="ARBA00022840"/>
    </source>
</evidence>
<dbReference type="InterPro" id="IPR001680">
    <property type="entry name" value="WD40_rpt"/>
</dbReference>
<feature type="repeat" description="WD" evidence="7">
    <location>
        <begin position="796"/>
        <end position="837"/>
    </location>
</feature>
<dbReference type="InterPro" id="IPR017441">
    <property type="entry name" value="Protein_kinase_ATP_BS"/>
</dbReference>
<dbReference type="SMART" id="SM00220">
    <property type="entry name" value="S_TKc"/>
    <property type="match status" value="1"/>
</dbReference>
<accession>A0A518GUS0</accession>
<dbReference type="EC" id="2.7.11.1" evidence="1"/>
<evidence type="ECO:0000256" key="9">
    <source>
        <dbReference type="SAM" id="MobiDB-lite"/>
    </source>
</evidence>
<dbReference type="InterPro" id="IPR008271">
    <property type="entry name" value="Ser/Thr_kinase_AS"/>
</dbReference>
<dbReference type="RefSeq" id="WP_145266358.1">
    <property type="nucleotide sequence ID" value="NZ_CP036426.1"/>
</dbReference>
<dbReference type="Gene3D" id="2.130.10.10">
    <property type="entry name" value="YVTN repeat-like/Quinoprotein amine dehydrogenase"/>
    <property type="match status" value="4"/>
</dbReference>
<dbReference type="PROSITE" id="PS50082">
    <property type="entry name" value="WD_REPEATS_2"/>
    <property type="match status" value="4"/>
</dbReference>
<keyword evidence="7" id="KW-0853">WD repeat</keyword>
<proteinExistence type="predicted"/>
<evidence type="ECO:0000256" key="3">
    <source>
        <dbReference type="ARBA" id="ARBA00022679"/>
    </source>
</evidence>
<dbReference type="InterPro" id="IPR036322">
    <property type="entry name" value="WD40_repeat_dom_sf"/>
</dbReference>
<dbReference type="InterPro" id="IPR000719">
    <property type="entry name" value="Prot_kinase_dom"/>
</dbReference>
<dbReference type="GO" id="GO:0005524">
    <property type="term" value="F:ATP binding"/>
    <property type="evidence" value="ECO:0007669"/>
    <property type="project" value="UniProtKB-UniRule"/>
</dbReference>
<feature type="region of interest" description="Disordered" evidence="9">
    <location>
        <begin position="566"/>
        <end position="589"/>
    </location>
</feature>
<dbReference type="EMBL" id="CP036426">
    <property type="protein sequence ID" value="QDV32337.1"/>
    <property type="molecule type" value="Genomic_DNA"/>
</dbReference>
<dbReference type="Proteomes" id="UP000317835">
    <property type="component" value="Chromosome"/>
</dbReference>
<keyword evidence="6 8" id="KW-0067">ATP-binding</keyword>
<dbReference type="SMART" id="SM00320">
    <property type="entry name" value="WD40"/>
    <property type="match status" value="10"/>
</dbReference>
<keyword evidence="3 11" id="KW-0808">Transferase</keyword>
<dbReference type="SUPFAM" id="SSF50998">
    <property type="entry name" value="Quinoprotein alcohol dehydrogenase-like"/>
    <property type="match status" value="1"/>
</dbReference>
<keyword evidence="5 11" id="KW-0418">Kinase</keyword>
<keyword evidence="2" id="KW-0723">Serine/threonine-protein kinase</keyword>
<dbReference type="SUPFAM" id="SSF56112">
    <property type="entry name" value="Protein kinase-like (PK-like)"/>
    <property type="match status" value="1"/>
</dbReference>
<evidence type="ECO:0000259" key="10">
    <source>
        <dbReference type="PROSITE" id="PS50011"/>
    </source>
</evidence>
<dbReference type="CDD" id="cd14014">
    <property type="entry name" value="STKc_PknB_like"/>
    <property type="match status" value="1"/>
</dbReference>
<dbReference type="PROSITE" id="PS00108">
    <property type="entry name" value="PROTEIN_KINASE_ST"/>
    <property type="match status" value="1"/>
</dbReference>
<dbReference type="InterPro" id="IPR011047">
    <property type="entry name" value="Quinoprotein_ADH-like_sf"/>
</dbReference>
<evidence type="ECO:0000256" key="8">
    <source>
        <dbReference type="PROSITE-ProRule" id="PRU10141"/>
    </source>
</evidence>
<evidence type="ECO:0000256" key="4">
    <source>
        <dbReference type="ARBA" id="ARBA00022741"/>
    </source>
</evidence>
<dbReference type="OrthoDB" id="222844at2"/>
<dbReference type="PROSITE" id="PS50011">
    <property type="entry name" value="PROTEIN_KINASE_DOM"/>
    <property type="match status" value="1"/>
</dbReference>
<evidence type="ECO:0000256" key="2">
    <source>
        <dbReference type="ARBA" id="ARBA00022527"/>
    </source>
</evidence>
<feature type="region of interest" description="Disordered" evidence="9">
    <location>
        <begin position="57"/>
        <end position="102"/>
    </location>
</feature>
<evidence type="ECO:0000313" key="11">
    <source>
        <dbReference type="EMBL" id="QDV32337.1"/>
    </source>
</evidence>
<evidence type="ECO:0000256" key="1">
    <source>
        <dbReference type="ARBA" id="ARBA00012513"/>
    </source>
</evidence>